<dbReference type="OrthoDB" id="2014147at2759"/>
<gene>
    <name evidence="3" type="ORF">K7X08_025266</name>
</gene>
<organism evidence="3 4">
    <name type="scientific">Anisodus acutangulus</name>
    <dbReference type="NCBI Taxonomy" id="402998"/>
    <lineage>
        <taxon>Eukaryota</taxon>
        <taxon>Viridiplantae</taxon>
        <taxon>Streptophyta</taxon>
        <taxon>Embryophyta</taxon>
        <taxon>Tracheophyta</taxon>
        <taxon>Spermatophyta</taxon>
        <taxon>Magnoliopsida</taxon>
        <taxon>eudicotyledons</taxon>
        <taxon>Gunneridae</taxon>
        <taxon>Pentapetalae</taxon>
        <taxon>asterids</taxon>
        <taxon>lamiids</taxon>
        <taxon>Solanales</taxon>
        <taxon>Solanaceae</taxon>
        <taxon>Solanoideae</taxon>
        <taxon>Hyoscyameae</taxon>
        <taxon>Anisodus</taxon>
    </lineage>
</organism>
<evidence type="ECO:0000259" key="2">
    <source>
        <dbReference type="Pfam" id="PF25475"/>
    </source>
</evidence>
<reference evidence="4" key="1">
    <citation type="journal article" date="2023" name="Proc. Natl. Acad. Sci. U.S.A.">
        <title>Genomic and structural basis for evolution of tropane alkaloid biosynthesis.</title>
        <authorList>
            <person name="Wanga Y.-J."/>
            <person name="Taina T."/>
            <person name="Yua J.-Y."/>
            <person name="Lia J."/>
            <person name="Xua B."/>
            <person name="Chenc J."/>
            <person name="D'Auriad J.C."/>
            <person name="Huanga J.-P."/>
            <person name="Huanga S.-X."/>
        </authorList>
    </citation>
    <scope>NUCLEOTIDE SEQUENCE [LARGE SCALE GENOMIC DNA]</scope>
    <source>
        <strain evidence="4">cv. KIB-2019</strain>
    </source>
</reference>
<dbReference type="Pfam" id="PF25475">
    <property type="entry name" value="DUF7903"/>
    <property type="match status" value="2"/>
</dbReference>
<dbReference type="Proteomes" id="UP001152561">
    <property type="component" value="Unassembled WGS sequence"/>
</dbReference>
<dbReference type="PANTHER" id="PTHR35481">
    <property type="entry name" value="DNA-DIRECTED RNA POLYMERASE SUBUNIT ALPHA"/>
    <property type="match status" value="1"/>
</dbReference>
<dbReference type="EMBL" id="JAJAGQ010000014">
    <property type="protein sequence ID" value="KAJ8543648.1"/>
    <property type="molecule type" value="Genomic_DNA"/>
</dbReference>
<feature type="region of interest" description="Disordered" evidence="1">
    <location>
        <begin position="1"/>
        <end position="22"/>
    </location>
</feature>
<proteinExistence type="predicted"/>
<accession>A0A9Q1R5N1</accession>
<evidence type="ECO:0000313" key="3">
    <source>
        <dbReference type="EMBL" id="KAJ8543648.1"/>
    </source>
</evidence>
<sequence length="840" mass="94802">MAYIPPHKRQTKGSLSLEPTPAPESLIPNFRKNLNIKSFGNQKIKEKNFRSSNVAYTNDAVCKCFSVGLADESRFSSLVTLQPVSVESFELKSRQKPHSLFLTQGCSEGTYELIDMPWLFVIAKVKQDLLLSFQHMKREMEEAYMAQVKPSVVARFGKVLFYGISSTCEESIKTNSLTENTLREMRRSFHTDVPTTYMNYIENRVVEKLSLEYVQQNELYYVKLSDKLCPESTVSCKCIVATDQKKIELYKIELNRVRHMVADMSCLGKSSDLRLILYTKKIKMALFDEEINEIKDLIGSAILDSVVQGGLRWPFGKDSSGGRYAVIATGHTTSKSYRNTSIRFKLRHADRFDFRASNGEVTQEIFLKMPGIISQLRKQTFDERLVFELLEDNLKKPSSIVKSVLVPEIKALNEVNTAIVTIRWPQSEGPSGLRFGELDLAFLLAYSVAMYFAHIGTEQSGQQQQVLIVIGDVLHSTAQAAYKGFPVDETNSGTGIPHTFLQEKPQFWGAQEKGQLEPVSVERKSGEKTLSLVLMQGCSEGTNELMDEPWLLVAKSVMDSLLLSFQHVKCEMEESNMEELKPALVARFGRMLFYGNSANSQESMKSNPLDETTLKQMKKSFYTNVPLSYMEYIGNLAVGKLGLEYVEEKELYYVKLSDNLSSDSTVSCKCTVAKDQKKIQLYQIEVNHVRNMVADMSCLGKSLDLRLMLHTKKIMTALSDEEIDDIKNLIGSAVLDSEVKGGLRWPFGKGSSGSRYAVICVWHTTAKSYGNSSIRFQLRHADRFDFRSSAGEVSQEASLKMPGIVSQLWNQTIDENLVLKMLEDNLKLIWDHCLSDGSSS</sequence>
<evidence type="ECO:0000256" key="1">
    <source>
        <dbReference type="SAM" id="MobiDB-lite"/>
    </source>
</evidence>
<dbReference type="PANTHER" id="PTHR35481:SF1">
    <property type="entry name" value="DNA-DIRECTED RNA POLYMERASE SUBUNIT ALPHA"/>
    <property type="match status" value="1"/>
</dbReference>
<feature type="domain" description="DUF7903" evidence="2">
    <location>
        <begin position="514"/>
        <end position="832"/>
    </location>
</feature>
<protein>
    <recommendedName>
        <fullName evidence="2">DUF7903 domain-containing protein</fullName>
    </recommendedName>
</protein>
<feature type="compositionally biased region" description="Basic residues" evidence="1">
    <location>
        <begin position="1"/>
        <end position="11"/>
    </location>
</feature>
<dbReference type="AlphaFoldDB" id="A0A9Q1R5N1"/>
<comment type="caution">
    <text evidence="3">The sequence shown here is derived from an EMBL/GenBank/DDBJ whole genome shotgun (WGS) entry which is preliminary data.</text>
</comment>
<keyword evidence="4" id="KW-1185">Reference proteome</keyword>
<name>A0A9Q1R5N1_9SOLA</name>
<dbReference type="InterPro" id="IPR057225">
    <property type="entry name" value="DUF7903"/>
</dbReference>
<feature type="domain" description="DUF7903" evidence="2">
    <location>
        <begin position="50"/>
        <end position="395"/>
    </location>
</feature>
<evidence type="ECO:0000313" key="4">
    <source>
        <dbReference type="Proteomes" id="UP001152561"/>
    </source>
</evidence>